<accession>A0A4Z1PDM5</accession>
<proteinExistence type="predicted"/>
<dbReference type="EMBL" id="SNSC02000001">
    <property type="protein sequence ID" value="TID27611.1"/>
    <property type="molecule type" value="Genomic_DNA"/>
</dbReference>
<dbReference type="AlphaFoldDB" id="A0A4Z1PDM5"/>
<evidence type="ECO:0000313" key="3">
    <source>
        <dbReference type="Proteomes" id="UP000298493"/>
    </source>
</evidence>
<reference evidence="2 3" key="1">
    <citation type="submission" date="2019-04" db="EMBL/GenBank/DDBJ databases">
        <title>High contiguity whole genome sequence and gene annotation resource for two Venturia nashicola isolates.</title>
        <authorList>
            <person name="Prokchorchik M."/>
            <person name="Won K."/>
            <person name="Lee Y."/>
            <person name="Choi E.D."/>
            <person name="Segonzac C."/>
            <person name="Sohn K.H."/>
        </authorList>
    </citation>
    <scope>NUCLEOTIDE SEQUENCE [LARGE SCALE GENOMIC DNA]</scope>
    <source>
        <strain evidence="2 3">PRI2</strain>
    </source>
</reference>
<organism evidence="2 3">
    <name type="scientific">Venturia nashicola</name>
    <dbReference type="NCBI Taxonomy" id="86259"/>
    <lineage>
        <taxon>Eukaryota</taxon>
        <taxon>Fungi</taxon>
        <taxon>Dikarya</taxon>
        <taxon>Ascomycota</taxon>
        <taxon>Pezizomycotina</taxon>
        <taxon>Dothideomycetes</taxon>
        <taxon>Pleosporomycetidae</taxon>
        <taxon>Venturiales</taxon>
        <taxon>Venturiaceae</taxon>
        <taxon>Venturia</taxon>
    </lineage>
</organism>
<keyword evidence="3" id="KW-1185">Reference proteome</keyword>
<comment type="caution">
    <text evidence="2">The sequence shown here is derived from an EMBL/GenBank/DDBJ whole genome shotgun (WGS) entry which is preliminary data.</text>
</comment>
<gene>
    <name evidence="2" type="ORF">E6O75_ATG00378</name>
</gene>
<evidence type="ECO:0000256" key="1">
    <source>
        <dbReference type="SAM" id="MobiDB-lite"/>
    </source>
</evidence>
<dbReference type="Proteomes" id="UP000298493">
    <property type="component" value="Unassembled WGS sequence"/>
</dbReference>
<sequence>MFKNMIPRLSAKLGKVVRKVVRAREIRKERKRSGELKGRLAQWLRKSPLAGGEEERREQGAEPQTALVVVSGGEDERRESEEQLAAPGVMVEDEEDDVFFDAEAGVPEGPGMGPGTPRWLECVSECAVSDGEECRDVVRMRRGKMGPVRCSVDAWEERVAEQALCEGLQDKGIGWWEEVLGGGDRVSGGLAAMFAYLWWDQVCTEAKENGFVLRWLEGAGRSSEREWLRQVKLEKGEWMRTEGWIDGLKEVHWTEGY</sequence>
<name>A0A4Z1PDM5_9PEZI</name>
<feature type="region of interest" description="Disordered" evidence="1">
    <location>
        <begin position="43"/>
        <end position="85"/>
    </location>
</feature>
<evidence type="ECO:0000313" key="2">
    <source>
        <dbReference type="EMBL" id="TID27611.1"/>
    </source>
</evidence>
<protein>
    <submittedName>
        <fullName evidence="2">Uncharacterized protein</fullName>
    </submittedName>
</protein>